<evidence type="ECO:0000256" key="3">
    <source>
        <dbReference type="ARBA" id="ARBA00022679"/>
    </source>
</evidence>
<evidence type="ECO:0000256" key="1">
    <source>
        <dbReference type="ARBA" id="ARBA00010699"/>
    </source>
</evidence>
<dbReference type="EC" id="2.1.2.9" evidence="2"/>
<evidence type="ECO:0000313" key="7">
    <source>
        <dbReference type="EMBL" id="KGA18670.1"/>
    </source>
</evidence>
<dbReference type="CDD" id="cd08646">
    <property type="entry name" value="FMT_core_Met-tRNA-FMT_N"/>
    <property type="match status" value="1"/>
</dbReference>
<evidence type="ECO:0000256" key="2">
    <source>
        <dbReference type="ARBA" id="ARBA00012261"/>
    </source>
</evidence>
<dbReference type="Gene3D" id="3.40.50.12230">
    <property type="match status" value="1"/>
</dbReference>
<dbReference type="InterPro" id="IPR036477">
    <property type="entry name" value="Formyl_transf_N_sf"/>
</dbReference>
<evidence type="ECO:0000259" key="5">
    <source>
        <dbReference type="Pfam" id="PF00551"/>
    </source>
</evidence>
<dbReference type="EMBL" id="JNSL01000040">
    <property type="protein sequence ID" value="KGA18670.1"/>
    <property type="molecule type" value="Genomic_DNA"/>
</dbReference>
<dbReference type="Pfam" id="PF02911">
    <property type="entry name" value="Formyl_trans_C"/>
    <property type="match status" value="1"/>
</dbReference>
<dbReference type="PANTHER" id="PTHR11138:SF5">
    <property type="entry name" value="METHIONYL-TRNA FORMYLTRANSFERASE, MITOCHONDRIAL"/>
    <property type="match status" value="1"/>
</dbReference>
<dbReference type="SUPFAM" id="SSF53328">
    <property type="entry name" value="Formyltransferase"/>
    <property type="match status" value="1"/>
</dbReference>
<dbReference type="SUPFAM" id="SSF50486">
    <property type="entry name" value="FMT C-terminal domain-like"/>
    <property type="match status" value="1"/>
</dbReference>
<evidence type="ECO:0000259" key="6">
    <source>
        <dbReference type="Pfam" id="PF02911"/>
    </source>
</evidence>
<gene>
    <name evidence="7" type="ORF">GM51_8030</name>
</gene>
<dbReference type="PANTHER" id="PTHR11138">
    <property type="entry name" value="METHIONYL-TRNA FORMYLTRANSFERASE"/>
    <property type="match status" value="1"/>
</dbReference>
<dbReference type="AlphaFoldDB" id="A0A094Q3F4"/>
<feature type="domain" description="Formyl transferase C-terminal" evidence="6">
    <location>
        <begin position="203"/>
        <end position="293"/>
    </location>
</feature>
<dbReference type="InterPro" id="IPR005794">
    <property type="entry name" value="Fmt"/>
</dbReference>
<name>A0A094Q3F4_9ZZZZ</name>
<organism evidence="7">
    <name type="scientific">freshwater metagenome</name>
    <dbReference type="NCBI Taxonomy" id="449393"/>
    <lineage>
        <taxon>unclassified sequences</taxon>
        <taxon>metagenomes</taxon>
        <taxon>ecological metagenomes</taxon>
    </lineage>
</organism>
<comment type="similarity">
    <text evidence="1">Belongs to the Fmt family.</text>
</comment>
<dbReference type="Pfam" id="PF00551">
    <property type="entry name" value="Formyl_trans_N"/>
    <property type="match status" value="1"/>
</dbReference>
<keyword evidence="3 7" id="KW-0808">Transferase</keyword>
<reference evidence="7" key="1">
    <citation type="submission" date="2014-06" db="EMBL/GenBank/DDBJ databases">
        <title>Key roles for freshwater Actinobacteria revealed by deep metagenomic sequencing.</title>
        <authorList>
            <person name="Ghai R."/>
            <person name="Mizuno C.M."/>
            <person name="Picazo A."/>
            <person name="Camacho A."/>
            <person name="Rodriguez-Valera F."/>
        </authorList>
    </citation>
    <scope>NUCLEOTIDE SEQUENCE</scope>
</reference>
<dbReference type="GO" id="GO:0005829">
    <property type="term" value="C:cytosol"/>
    <property type="evidence" value="ECO:0007669"/>
    <property type="project" value="TreeGrafter"/>
</dbReference>
<comment type="caution">
    <text evidence="7">The sequence shown here is derived from an EMBL/GenBank/DDBJ whole genome shotgun (WGS) entry which is preliminary data.</text>
</comment>
<keyword evidence="4" id="KW-0648">Protein biosynthesis</keyword>
<dbReference type="InterPro" id="IPR041711">
    <property type="entry name" value="Met-tRNA-FMT_N"/>
</dbReference>
<dbReference type="InterPro" id="IPR044135">
    <property type="entry name" value="Met-tRNA-FMT_C"/>
</dbReference>
<dbReference type="InterPro" id="IPR002376">
    <property type="entry name" value="Formyl_transf_N"/>
</dbReference>
<proteinExistence type="inferred from homology"/>
<accession>A0A094Q3F4</accession>
<dbReference type="HAMAP" id="MF_00182">
    <property type="entry name" value="Formyl_trans"/>
    <property type="match status" value="1"/>
</dbReference>
<dbReference type="InterPro" id="IPR011034">
    <property type="entry name" value="Formyl_transferase-like_C_sf"/>
</dbReference>
<feature type="domain" description="Formyl transferase N-terminal" evidence="5">
    <location>
        <begin position="13"/>
        <end position="176"/>
    </location>
</feature>
<protein>
    <recommendedName>
        <fullName evidence="2">methionyl-tRNA formyltransferase</fullName>
        <ecNumber evidence="2">2.1.2.9</ecNumber>
    </recommendedName>
</protein>
<sequence>MTMLAPLPRERAKRIVYIGTPEIAVAPLQALVDEGFVVELVVTGVDKRRGRGSQTTANPVKTAAIALGIPVSHDLTDVLRLSPDGLLGVVVAFGNIISQEILQHVPMINIHYSALPKWRGAAPVERAILSGDATTAVCIIQVAEQLDAGDVLASAPCTIQEDDSVETLRNRLGQLALPLLINICSHGVTEQIAQIGEVVVARKITAQDLAINWLSSSAQILRQIRVGNAFTFFDGKRFKIHEASKSSVNLALGTISVQDGNVLVGSSEGSVQLVTVQPEGKPRVLATDWARGARLSNTSSFSDR</sequence>
<dbReference type="CDD" id="cd08704">
    <property type="entry name" value="Met_tRNA_FMT_C"/>
    <property type="match status" value="1"/>
</dbReference>
<evidence type="ECO:0000256" key="4">
    <source>
        <dbReference type="ARBA" id="ARBA00022917"/>
    </source>
</evidence>
<dbReference type="InterPro" id="IPR005793">
    <property type="entry name" value="Formyl_trans_C"/>
</dbReference>
<dbReference type="GO" id="GO:0004479">
    <property type="term" value="F:methionyl-tRNA formyltransferase activity"/>
    <property type="evidence" value="ECO:0007669"/>
    <property type="project" value="UniProtKB-EC"/>
</dbReference>